<organism evidence="9 10">
    <name type="scientific">Formosa undariae</name>
    <dbReference type="NCBI Taxonomy" id="1325436"/>
    <lineage>
        <taxon>Bacteria</taxon>
        <taxon>Pseudomonadati</taxon>
        <taxon>Bacteroidota</taxon>
        <taxon>Flavobacteriia</taxon>
        <taxon>Flavobacteriales</taxon>
        <taxon>Flavobacteriaceae</taxon>
        <taxon>Formosa</taxon>
    </lineage>
</organism>
<keyword evidence="5" id="KW-0677">Repeat</keyword>
<evidence type="ECO:0000256" key="5">
    <source>
        <dbReference type="ARBA" id="ARBA00022737"/>
    </source>
</evidence>
<protein>
    <recommendedName>
        <fullName evidence="3">Chloramphenicol acetyltransferase</fullName>
        <ecNumber evidence="2">2.3.1.28</ecNumber>
    </recommendedName>
</protein>
<dbReference type="InterPro" id="IPR001451">
    <property type="entry name" value="Hexapep"/>
</dbReference>
<dbReference type="PANTHER" id="PTHR43300">
    <property type="entry name" value="ACETYLTRANSFERASE"/>
    <property type="match status" value="1"/>
</dbReference>
<evidence type="ECO:0000256" key="3">
    <source>
        <dbReference type="ARBA" id="ARBA00020291"/>
    </source>
</evidence>
<comment type="catalytic activity">
    <reaction evidence="8">
        <text>chloramphenicol + acetyl-CoA = chloramphenicol 3-acetate + CoA</text>
        <dbReference type="Rhea" id="RHEA:18421"/>
        <dbReference type="ChEBI" id="CHEBI:16730"/>
        <dbReference type="ChEBI" id="CHEBI:17698"/>
        <dbReference type="ChEBI" id="CHEBI:57287"/>
        <dbReference type="ChEBI" id="CHEBI:57288"/>
        <dbReference type="EC" id="2.3.1.28"/>
    </reaction>
</comment>
<dbReference type="GO" id="GO:0016746">
    <property type="term" value="F:acyltransferase activity"/>
    <property type="evidence" value="ECO:0007669"/>
    <property type="project" value="UniProtKB-KW"/>
</dbReference>
<evidence type="ECO:0000256" key="1">
    <source>
        <dbReference type="ARBA" id="ARBA00007274"/>
    </source>
</evidence>
<proteinExistence type="inferred from homology"/>
<comment type="similarity">
    <text evidence="1">Belongs to the transferase hexapeptide repeat family.</text>
</comment>
<name>A0ABV5F0H7_9FLAO</name>
<dbReference type="PANTHER" id="PTHR43300:SF12">
    <property type="entry name" value="CHLORAMPHENICOL ACETYLTRANSFERASE"/>
    <property type="match status" value="1"/>
</dbReference>
<dbReference type="PROSITE" id="PS00101">
    <property type="entry name" value="HEXAPEP_TRANSFERASES"/>
    <property type="match status" value="1"/>
</dbReference>
<evidence type="ECO:0000256" key="4">
    <source>
        <dbReference type="ARBA" id="ARBA00022679"/>
    </source>
</evidence>
<gene>
    <name evidence="9" type="ORF">ACFFVB_07515</name>
</gene>
<dbReference type="SUPFAM" id="SSF51161">
    <property type="entry name" value="Trimeric LpxA-like enzymes"/>
    <property type="match status" value="1"/>
</dbReference>
<dbReference type="EMBL" id="JBHMEZ010000003">
    <property type="protein sequence ID" value="MFB9052926.1"/>
    <property type="molecule type" value="Genomic_DNA"/>
</dbReference>
<dbReference type="RefSeq" id="WP_382382099.1">
    <property type="nucleotide sequence ID" value="NZ_JBHMEZ010000003.1"/>
</dbReference>
<evidence type="ECO:0000256" key="6">
    <source>
        <dbReference type="ARBA" id="ARBA00023251"/>
    </source>
</evidence>
<evidence type="ECO:0000256" key="2">
    <source>
        <dbReference type="ARBA" id="ARBA00013235"/>
    </source>
</evidence>
<keyword evidence="6" id="KW-0046">Antibiotic resistance</keyword>
<accession>A0ABV5F0H7</accession>
<sequence>MSIFFDNPFKGKMIKDHTTNPNIIAGKYSHYSGYYNQNSFDEYARFLSQDEIGVDKLIIGSFCSIGSGVNFIMAGNQGHRHDWISSFPFHYMSDNDLFKKSVDGYKTKGDTVIGNDVWIGSEAMIMHGVKIGDGAVIGSRSLVTKNVEPYSIVKGNPAVEIQKRFSDSQIKKLMEMKWWNWDEEILAEAIPILCSQNIDLLYKFYKLNILPTVKKPALNFNPKIIFK</sequence>
<dbReference type="InterPro" id="IPR011004">
    <property type="entry name" value="Trimer_LpxA-like_sf"/>
</dbReference>
<keyword evidence="10" id="KW-1185">Reference proteome</keyword>
<comment type="caution">
    <text evidence="9">The sequence shown here is derived from an EMBL/GenBank/DDBJ whole genome shotgun (WGS) entry which is preliminary data.</text>
</comment>
<evidence type="ECO:0000256" key="8">
    <source>
        <dbReference type="ARBA" id="ARBA00047633"/>
    </source>
</evidence>
<keyword evidence="4 9" id="KW-0808">Transferase</keyword>
<keyword evidence="7 9" id="KW-0012">Acyltransferase</keyword>
<dbReference type="Proteomes" id="UP001589605">
    <property type="component" value="Unassembled WGS sequence"/>
</dbReference>
<dbReference type="InterPro" id="IPR018357">
    <property type="entry name" value="Hexapep_transf_CS"/>
</dbReference>
<reference evidence="9 10" key="1">
    <citation type="submission" date="2024-09" db="EMBL/GenBank/DDBJ databases">
        <authorList>
            <person name="Sun Q."/>
            <person name="Mori K."/>
        </authorList>
    </citation>
    <scope>NUCLEOTIDE SEQUENCE [LARGE SCALE GENOMIC DNA]</scope>
    <source>
        <strain evidence="9 10">CECT 8286</strain>
    </source>
</reference>
<dbReference type="Pfam" id="PF00132">
    <property type="entry name" value="Hexapep"/>
    <property type="match status" value="1"/>
</dbReference>
<evidence type="ECO:0000256" key="7">
    <source>
        <dbReference type="ARBA" id="ARBA00023315"/>
    </source>
</evidence>
<evidence type="ECO:0000313" key="9">
    <source>
        <dbReference type="EMBL" id="MFB9052926.1"/>
    </source>
</evidence>
<dbReference type="CDD" id="cd03349">
    <property type="entry name" value="LbH_XAT"/>
    <property type="match status" value="1"/>
</dbReference>
<dbReference type="EC" id="2.3.1.28" evidence="2"/>
<dbReference type="Gene3D" id="2.160.10.10">
    <property type="entry name" value="Hexapeptide repeat proteins"/>
    <property type="match status" value="1"/>
</dbReference>
<evidence type="ECO:0000313" key="10">
    <source>
        <dbReference type="Proteomes" id="UP001589605"/>
    </source>
</evidence>
<dbReference type="InterPro" id="IPR050179">
    <property type="entry name" value="Trans_hexapeptide_repeat"/>
</dbReference>